<feature type="domain" description="Nitroreductase" evidence="5">
    <location>
        <begin position="107"/>
        <end position="262"/>
    </location>
</feature>
<evidence type="ECO:0000256" key="3">
    <source>
        <dbReference type="ARBA" id="ARBA00022643"/>
    </source>
</evidence>
<organism evidence="6 7">
    <name type="scientific">Aspergillus keveii</name>
    <dbReference type="NCBI Taxonomy" id="714993"/>
    <lineage>
        <taxon>Eukaryota</taxon>
        <taxon>Fungi</taxon>
        <taxon>Dikarya</taxon>
        <taxon>Ascomycota</taxon>
        <taxon>Pezizomycotina</taxon>
        <taxon>Eurotiomycetes</taxon>
        <taxon>Eurotiomycetidae</taxon>
        <taxon>Eurotiales</taxon>
        <taxon>Aspergillaceae</taxon>
        <taxon>Aspergillus</taxon>
        <taxon>Aspergillus subgen. Nidulantes</taxon>
    </lineage>
</organism>
<keyword evidence="4" id="KW-0560">Oxidoreductase</keyword>
<dbReference type="PANTHER" id="PTHR43425:SF2">
    <property type="entry name" value="OXYGEN-INSENSITIVE NADPH NITROREDUCTASE"/>
    <property type="match status" value="1"/>
</dbReference>
<dbReference type="EMBL" id="JBFTWV010000037">
    <property type="protein sequence ID" value="KAL2795191.1"/>
    <property type="molecule type" value="Genomic_DNA"/>
</dbReference>
<evidence type="ECO:0000259" key="5">
    <source>
        <dbReference type="Pfam" id="PF00881"/>
    </source>
</evidence>
<sequence length="267" mass="29402">MIYKRFFKEGDVILFSLSYLVYRWIYLVSRYIKAPFESVESIAINRIPKREHQTKQEFQNHIMGSHEEPLPTLPEMISNRYKDTIPLDLELDDSLVPSQLATLSTILTHRTIRTFHSTPLPASTLPTLLACAQSASTSSMLQTYSILAIRDTAHKAAVAQLSGNQSFLHTAPLFLIFCADLHRMSGLATKYNQAGKPLENLDMLLTATIDASIAGQNVAIAAEALGLGICYVGGVRNCAAELTALLRLPPRVFSLFGIAVGYADSSV</sequence>
<keyword evidence="2" id="KW-0285">Flavoprotein</keyword>
<dbReference type="InterPro" id="IPR016446">
    <property type="entry name" value="Flavin_OxRdtase_Frp"/>
</dbReference>
<dbReference type="Gene3D" id="3.40.109.10">
    <property type="entry name" value="NADH Oxidase"/>
    <property type="match status" value="1"/>
</dbReference>
<name>A0ABR4G859_9EURO</name>
<dbReference type="Pfam" id="PF00881">
    <property type="entry name" value="Nitroreductase"/>
    <property type="match status" value="1"/>
</dbReference>
<proteinExistence type="inferred from homology"/>
<protein>
    <submittedName>
        <fullName evidence="6">Nitroreductase-like protein</fullName>
    </submittedName>
</protein>
<comment type="similarity">
    <text evidence="1">Belongs to the flavin oxidoreductase frp family.</text>
</comment>
<dbReference type="PANTHER" id="PTHR43425">
    <property type="entry name" value="OXYGEN-INSENSITIVE NADPH NITROREDUCTASE"/>
    <property type="match status" value="1"/>
</dbReference>
<reference evidence="6 7" key="1">
    <citation type="submission" date="2024-07" db="EMBL/GenBank/DDBJ databases">
        <title>Section-level genome sequencing and comparative genomics of Aspergillus sections Usti and Cavernicolus.</title>
        <authorList>
            <consortium name="Lawrence Berkeley National Laboratory"/>
            <person name="Nybo J.L."/>
            <person name="Vesth T.C."/>
            <person name="Theobald S."/>
            <person name="Frisvad J.C."/>
            <person name="Larsen T.O."/>
            <person name="Kjaerboelling I."/>
            <person name="Rothschild-Mancinelli K."/>
            <person name="Lyhne E.K."/>
            <person name="Kogle M.E."/>
            <person name="Barry K."/>
            <person name="Clum A."/>
            <person name="Na H."/>
            <person name="Ledsgaard L."/>
            <person name="Lin J."/>
            <person name="Lipzen A."/>
            <person name="Kuo A."/>
            <person name="Riley R."/>
            <person name="Mondo S."/>
            <person name="Labutti K."/>
            <person name="Haridas S."/>
            <person name="Pangalinan J."/>
            <person name="Salamov A.A."/>
            <person name="Simmons B.A."/>
            <person name="Magnuson J.K."/>
            <person name="Chen J."/>
            <person name="Drula E."/>
            <person name="Henrissat B."/>
            <person name="Wiebenga A."/>
            <person name="Lubbers R.J."/>
            <person name="Gomes A.C."/>
            <person name="Makela M.R."/>
            <person name="Stajich J."/>
            <person name="Grigoriev I.V."/>
            <person name="Mortensen U.H."/>
            <person name="De Vries R.P."/>
            <person name="Baker S.E."/>
            <person name="Andersen M.R."/>
        </authorList>
    </citation>
    <scope>NUCLEOTIDE SEQUENCE [LARGE SCALE GENOMIC DNA]</scope>
    <source>
        <strain evidence="6 7">CBS 209.92</strain>
    </source>
</reference>
<gene>
    <name evidence="6" type="ORF">BJX66DRAFT_302387</name>
</gene>
<evidence type="ECO:0000256" key="1">
    <source>
        <dbReference type="ARBA" id="ARBA00008366"/>
    </source>
</evidence>
<accession>A0ABR4G859</accession>
<feature type="non-terminal residue" evidence="6">
    <location>
        <position position="267"/>
    </location>
</feature>
<dbReference type="SUPFAM" id="SSF55469">
    <property type="entry name" value="FMN-dependent nitroreductase-like"/>
    <property type="match status" value="1"/>
</dbReference>
<dbReference type="InterPro" id="IPR000415">
    <property type="entry name" value="Nitroreductase-like"/>
</dbReference>
<keyword evidence="7" id="KW-1185">Reference proteome</keyword>
<keyword evidence="3" id="KW-0288">FMN</keyword>
<evidence type="ECO:0000313" key="6">
    <source>
        <dbReference type="EMBL" id="KAL2795191.1"/>
    </source>
</evidence>
<evidence type="ECO:0000313" key="7">
    <source>
        <dbReference type="Proteomes" id="UP001610563"/>
    </source>
</evidence>
<dbReference type="Proteomes" id="UP001610563">
    <property type="component" value="Unassembled WGS sequence"/>
</dbReference>
<dbReference type="InterPro" id="IPR029479">
    <property type="entry name" value="Nitroreductase"/>
</dbReference>
<evidence type="ECO:0000256" key="2">
    <source>
        <dbReference type="ARBA" id="ARBA00022630"/>
    </source>
</evidence>
<evidence type="ECO:0000256" key="4">
    <source>
        <dbReference type="ARBA" id="ARBA00023002"/>
    </source>
</evidence>
<comment type="caution">
    <text evidence="6">The sequence shown here is derived from an EMBL/GenBank/DDBJ whole genome shotgun (WGS) entry which is preliminary data.</text>
</comment>